<evidence type="ECO:0000256" key="6">
    <source>
        <dbReference type="PROSITE-ProRule" id="PRU00339"/>
    </source>
</evidence>
<name>A0A0F7VAK9_TOXGV</name>
<dbReference type="InterPro" id="IPR045054">
    <property type="entry name" value="P4HA-like"/>
</dbReference>
<keyword evidence="3" id="KW-0223">Dioxygenase</keyword>
<evidence type="ECO:0000256" key="1">
    <source>
        <dbReference type="ARBA" id="ARBA00001961"/>
    </source>
</evidence>
<protein>
    <submittedName>
        <fullName evidence="9">Tetratricopeptide repeat-containing protein</fullName>
    </submittedName>
</protein>
<dbReference type="AlphaFoldDB" id="A0A0F7VAK9"/>
<dbReference type="PANTHER" id="PTHR10869:SF246">
    <property type="entry name" value="TRANSMEMBRANE PROLYL 4-HYDROXYLASE"/>
    <property type="match status" value="1"/>
</dbReference>
<feature type="region of interest" description="Disordered" evidence="7">
    <location>
        <begin position="244"/>
        <end position="266"/>
    </location>
</feature>
<evidence type="ECO:0000256" key="7">
    <source>
        <dbReference type="SAM" id="MobiDB-lite"/>
    </source>
</evidence>
<dbReference type="GO" id="GO:0004656">
    <property type="term" value="F:procollagen-proline 4-dioxygenase activity"/>
    <property type="evidence" value="ECO:0007669"/>
    <property type="project" value="TreeGrafter"/>
</dbReference>
<feature type="domain" description="Prolyl 4-hydroxylase alpha subunit" evidence="8">
    <location>
        <begin position="279"/>
        <end position="490"/>
    </location>
</feature>
<dbReference type="EMBL" id="LN714502">
    <property type="protein sequence ID" value="CEL78310.1"/>
    <property type="molecule type" value="Genomic_DNA"/>
</dbReference>
<dbReference type="InterPro" id="IPR019734">
    <property type="entry name" value="TPR_rpt"/>
</dbReference>
<keyword evidence="4" id="KW-0560">Oxidoreductase</keyword>
<dbReference type="GO" id="GO:0005783">
    <property type="term" value="C:endoplasmic reticulum"/>
    <property type="evidence" value="ECO:0007669"/>
    <property type="project" value="TreeGrafter"/>
</dbReference>
<comment type="cofactor">
    <cofactor evidence="1">
        <name>L-ascorbate</name>
        <dbReference type="ChEBI" id="CHEBI:38290"/>
    </cofactor>
</comment>
<dbReference type="InterPro" id="IPR044862">
    <property type="entry name" value="Pro_4_hyd_alph_FE2OG_OXY"/>
</dbReference>
<keyword evidence="2" id="KW-0479">Metal-binding</keyword>
<gene>
    <name evidence="9" type="ORF">BN1205_005680</name>
</gene>
<dbReference type="PROSITE" id="PS50005">
    <property type="entry name" value="TPR"/>
    <property type="match status" value="1"/>
</dbReference>
<sequence length="546" mass="60262">MHVESTQRVSTKLPQIAAKIFSNSHKGPRRQPVASGGLYPRRNPSDFSTSKVSRSYPVPERCPYSRGVVSASAVCFSLKTRRHCGSAMTTFSGSCKTPSPSPLREAEGETKATFSCAKLAAVPRTPAQDNTEHGDLLGASDGEEEHLVKRTEALEDDSDVDVALEALRFSVCTKTTQRQGKTPACGAEASAGECEKRLQKVVDKKAFSGQQVLPLEEFLKISQTKTDEPRKRVSRTDIYRRGRVPWQGNVQPASPPEDSASSFPSSASSSCSVPLSEVRDAFVLDGVFSAAECEWLRRRVEEGPKFTYWDSTGTANSKYRSAYTVEIDHAALADVIWERIKDWVIPEVTIEEDDEERGERDLVGEWIACGVNPHLLFAKYTDGAHFGPHSDGCSAADFNTRTLWPTVLYLNDVEGKSTFHGGETLVIDNAQKTHPMVIDEAGRHTADPQFIVDSVEALAGRMLFFYHTQMHEGRRVGPGASKFIIRTDVLYRRKIPLLTTPKDQEAFALWQRAELLAEEGQADEAAVLFRKSIKLSPDLAAIYGMA</sequence>
<feature type="region of interest" description="Disordered" evidence="7">
    <location>
        <begin position="124"/>
        <end position="143"/>
    </location>
</feature>
<dbReference type="Pfam" id="PF13640">
    <property type="entry name" value="2OG-FeII_Oxy_3"/>
    <property type="match status" value="1"/>
</dbReference>
<dbReference type="GO" id="GO:0031418">
    <property type="term" value="F:L-ascorbic acid binding"/>
    <property type="evidence" value="ECO:0007669"/>
    <property type="project" value="InterPro"/>
</dbReference>
<keyword evidence="6" id="KW-0802">TPR repeat</keyword>
<dbReference type="PANTHER" id="PTHR10869">
    <property type="entry name" value="PROLYL 4-HYDROXYLASE ALPHA SUBUNIT"/>
    <property type="match status" value="1"/>
</dbReference>
<feature type="compositionally biased region" description="Polar residues" evidence="7">
    <location>
        <begin position="1"/>
        <end position="13"/>
    </location>
</feature>
<evidence type="ECO:0000256" key="5">
    <source>
        <dbReference type="ARBA" id="ARBA00023004"/>
    </source>
</evidence>
<evidence type="ECO:0000256" key="2">
    <source>
        <dbReference type="ARBA" id="ARBA00022723"/>
    </source>
</evidence>
<evidence type="ECO:0000256" key="3">
    <source>
        <dbReference type="ARBA" id="ARBA00022964"/>
    </source>
</evidence>
<dbReference type="Gene3D" id="2.60.120.620">
    <property type="entry name" value="q2cbj1_9rhob like domain"/>
    <property type="match status" value="1"/>
</dbReference>
<feature type="compositionally biased region" description="Low complexity" evidence="7">
    <location>
        <begin position="256"/>
        <end position="266"/>
    </location>
</feature>
<feature type="region of interest" description="Disordered" evidence="7">
    <location>
        <begin position="1"/>
        <end position="57"/>
    </location>
</feature>
<organism evidence="9">
    <name type="scientific">Toxoplasma gondii (strain ATCC 50861 / VEG)</name>
    <dbReference type="NCBI Taxonomy" id="432359"/>
    <lineage>
        <taxon>Eukaryota</taxon>
        <taxon>Sar</taxon>
        <taxon>Alveolata</taxon>
        <taxon>Apicomplexa</taxon>
        <taxon>Conoidasida</taxon>
        <taxon>Coccidia</taxon>
        <taxon>Eucoccidiorida</taxon>
        <taxon>Eimeriorina</taxon>
        <taxon>Sarcocystidae</taxon>
        <taxon>Toxoplasma</taxon>
    </lineage>
</organism>
<evidence type="ECO:0000259" key="8">
    <source>
        <dbReference type="SMART" id="SM00702"/>
    </source>
</evidence>
<evidence type="ECO:0000313" key="9">
    <source>
        <dbReference type="EMBL" id="CEL78310.1"/>
    </source>
</evidence>
<proteinExistence type="predicted"/>
<accession>A0A0F7VAK9</accession>
<dbReference type="InterPro" id="IPR006620">
    <property type="entry name" value="Pro_4_hyd_alph"/>
</dbReference>
<evidence type="ECO:0000256" key="4">
    <source>
        <dbReference type="ARBA" id="ARBA00023002"/>
    </source>
</evidence>
<feature type="repeat" description="TPR" evidence="6">
    <location>
        <begin position="506"/>
        <end position="539"/>
    </location>
</feature>
<dbReference type="SMART" id="SM00702">
    <property type="entry name" value="P4Hc"/>
    <property type="match status" value="1"/>
</dbReference>
<dbReference type="GO" id="GO:0005506">
    <property type="term" value="F:iron ion binding"/>
    <property type="evidence" value="ECO:0007669"/>
    <property type="project" value="InterPro"/>
</dbReference>
<keyword evidence="5" id="KW-0408">Iron</keyword>
<reference evidence="9" key="1">
    <citation type="journal article" date="2015" name="PLoS ONE">
        <title>Comprehensive Evaluation of Toxoplasma gondii VEG and Neospora caninum LIV Genomes with Tachyzoite Stage Transcriptome and Proteome Defines Novel Transcript Features.</title>
        <authorList>
            <person name="Ramaprasad A."/>
            <person name="Mourier T."/>
            <person name="Naeem R."/>
            <person name="Malas T.B."/>
            <person name="Moussa E."/>
            <person name="Panigrahi A."/>
            <person name="Vermont S.J."/>
            <person name="Otto T.D."/>
            <person name="Wastling J."/>
            <person name="Pain A."/>
        </authorList>
    </citation>
    <scope>NUCLEOTIDE SEQUENCE</scope>
    <source>
        <strain evidence="9">VEG</strain>
    </source>
</reference>